<evidence type="ECO:0000256" key="7">
    <source>
        <dbReference type="ARBA" id="ARBA00040674"/>
    </source>
</evidence>
<evidence type="ECO:0000256" key="1">
    <source>
        <dbReference type="ARBA" id="ARBA00004123"/>
    </source>
</evidence>
<keyword evidence="11" id="KW-1185">Reference proteome</keyword>
<dbReference type="GO" id="GO:0033063">
    <property type="term" value="C:Rad51B-Rad51C-Rad51D-XRCC2 complex"/>
    <property type="evidence" value="ECO:0007669"/>
    <property type="project" value="TreeGrafter"/>
</dbReference>
<dbReference type="Gene3D" id="3.40.50.300">
    <property type="entry name" value="P-loop containing nucleotide triphosphate hydrolases"/>
    <property type="match status" value="1"/>
</dbReference>
<keyword evidence="8" id="KW-0472">Membrane</keyword>
<reference evidence="12" key="1">
    <citation type="submission" date="2016-04" db="UniProtKB">
        <authorList>
            <consortium name="WormBaseParasite"/>
        </authorList>
    </citation>
    <scope>IDENTIFICATION</scope>
</reference>
<dbReference type="STRING" id="51028.A0A158QB19"/>
<evidence type="ECO:0000256" key="3">
    <source>
        <dbReference type="ARBA" id="ARBA00022763"/>
    </source>
</evidence>
<dbReference type="GO" id="GO:0007131">
    <property type="term" value="P:reciprocal meiotic recombination"/>
    <property type="evidence" value="ECO:0007669"/>
    <property type="project" value="TreeGrafter"/>
</dbReference>
<proteinExistence type="predicted"/>
<evidence type="ECO:0000313" key="11">
    <source>
        <dbReference type="Proteomes" id="UP000274131"/>
    </source>
</evidence>
<dbReference type="PROSITE" id="PS50162">
    <property type="entry name" value="RECA_2"/>
    <property type="match status" value="1"/>
</dbReference>
<evidence type="ECO:0000256" key="6">
    <source>
        <dbReference type="ARBA" id="ARBA00023242"/>
    </source>
</evidence>
<feature type="domain" description="RecA family profile 1" evidence="9">
    <location>
        <begin position="20"/>
        <end position="187"/>
    </location>
</feature>
<comment type="subcellular location">
    <subcellularLocation>
        <location evidence="1">Nucleus</location>
    </subcellularLocation>
</comment>
<evidence type="ECO:0000313" key="12">
    <source>
        <dbReference type="WBParaSite" id="EVEC_0000794001-mRNA-1"/>
    </source>
</evidence>
<dbReference type="InterPro" id="IPR013632">
    <property type="entry name" value="Rad51_C"/>
</dbReference>
<dbReference type="InterPro" id="IPR020588">
    <property type="entry name" value="RecA_ATP-bd"/>
</dbReference>
<keyword evidence="8" id="KW-0812">Transmembrane</keyword>
<dbReference type="GO" id="GO:0000400">
    <property type="term" value="F:four-way junction DNA binding"/>
    <property type="evidence" value="ECO:0007669"/>
    <property type="project" value="TreeGrafter"/>
</dbReference>
<evidence type="ECO:0000259" key="9">
    <source>
        <dbReference type="PROSITE" id="PS50162"/>
    </source>
</evidence>
<evidence type="ECO:0000256" key="2">
    <source>
        <dbReference type="ARBA" id="ARBA00022741"/>
    </source>
</evidence>
<dbReference type="GO" id="GO:0033065">
    <property type="term" value="C:Rad51C-XRCC3 complex"/>
    <property type="evidence" value="ECO:0007669"/>
    <property type="project" value="TreeGrafter"/>
</dbReference>
<dbReference type="GO" id="GO:0008821">
    <property type="term" value="F:crossover junction DNA endonuclease activity"/>
    <property type="evidence" value="ECO:0007669"/>
    <property type="project" value="TreeGrafter"/>
</dbReference>
<evidence type="ECO:0000256" key="8">
    <source>
        <dbReference type="SAM" id="Phobius"/>
    </source>
</evidence>
<dbReference type="SUPFAM" id="SSF52540">
    <property type="entry name" value="P-loop containing nucleoside triphosphate hydrolases"/>
    <property type="match status" value="1"/>
</dbReference>
<dbReference type="PANTHER" id="PTHR46239:SF1">
    <property type="entry name" value="DNA REPAIR PROTEIN RAD51 HOMOLOG 3"/>
    <property type="match status" value="1"/>
</dbReference>
<dbReference type="Pfam" id="PF08423">
    <property type="entry name" value="Rad51"/>
    <property type="match status" value="1"/>
</dbReference>
<dbReference type="AlphaFoldDB" id="A0A158QB19"/>
<keyword evidence="3" id="KW-0227">DNA damage</keyword>
<dbReference type="InterPro" id="IPR027417">
    <property type="entry name" value="P-loop_NTPase"/>
</dbReference>
<gene>
    <name evidence="10" type="ORF">EVEC_LOCUS7424</name>
</gene>
<dbReference type="PANTHER" id="PTHR46239">
    <property type="entry name" value="DNA REPAIR PROTEIN RAD51 HOMOLOG 3 RAD51C"/>
    <property type="match status" value="1"/>
</dbReference>
<dbReference type="EMBL" id="UXUI01008915">
    <property type="protein sequence ID" value="VDD92673.1"/>
    <property type="molecule type" value="Genomic_DNA"/>
</dbReference>
<dbReference type="OrthoDB" id="10063861at2759"/>
<evidence type="ECO:0000256" key="5">
    <source>
        <dbReference type="ARBA" id="ARBA00023204"/>
    </source>
</evidence>
<dbReference type="Gene3D" id="3.70.10.10">
    <property type="match status" value="1"/>
</dbReference>
<dbReference type="InterPro" id="IPR052093">
    <property type="entry name" value="HR_Repair_Mediator"/>
</dbReference>
<keyword evidence="4" id="KW-0067">ATP-binding</keyword>
<evidence type="ECO:0000256" key="4">
    <source>
        <dbReference type="ARBA" id="ARBA00022840"/>
    </source>
</evidence>
<dbReference type="GO" id="GO:0140664">
    <property type="term" value="F:ATP-dependent DNA damage sensor activity"/>
    <property type="evidence" value="ECO:0007669"/>
    <property type="project" value="InterPro"/>
</dbReference>
<keyword evidence="8" id="KW-1133">Transmembrane helix</keyword>
<organism evidence="12">
    <name type="scientific">Enterobius vermicularis</name>
    <name type="common">Human pinworm</name>
    <dbReference type="NCBI Taxonomy" id="51028"/>
    <lineage>
        <taxon>Eukaryota</taxon>
        <taxon>Metazoa</taxon>
        <taxon>Ecdysozoa</taxon>
        <taxon>Nematoda</taxon>
        <taxon>Chromadorea</taxon>
        <taxon>Rhabditida</taxon>
        <taxon>Spirurina</taxon>
        <taxon>Oxyuridomorpha</taxon>
        <taxon>Oxyuroidea</taxon>
        <taxon>Oxyuridae</taxon>
        <taxon>Enterobius</taxon>
    </lineage>
</organism>
<keyword evidence="2" id="KW-0547">Nucleotide-binding</keyword>
<keyword evidence="6" id="KW-0539">Nucleus</keyword>
<feature type="transmembrane region" description="Helical" evidence="8">
    <location>
        <begin position="165"/>
        <end position="185"/>
    </location>
</feature>
<reference evidence="10 11" key="2">
    <citation type="submission" date="2018-10" db="EMBL/GenBank/DDBJ databases">
        <authorList>
            <consortium name="Pathogen Informatics"/>
        </authorList>
    </citation>
    <scope>NUCLEOTIDE SEQUENCE [LARGE SCALE GENOMIC DNA]</scope>
</reference>
<sequence length="392" mass="44236">MEKLETKLLNARELLELELGEQCFSTGVSEIDKLFGDGIPSGTFFEIVGCSSTGKTQLCMQLCVMAQKRGKRKESVYIDTEGGFSTQRLNEIACGHFDKVPGDFLDLIRHTRCTDLVQLTSAVCRLQDLLEQNPEVGLVIVDSIAMPFRGETDYTKSAITLLSSVLSRIAVSFNCLVIFFAFYFFQKMPRDYHSWQKQTKIDQEIAETVSKISKDRIIVHITRDLFAFVSAEQTHGLFFEIAINTNEFFSSLTMAGISEEFDEIYMELDKDSLYRQVFLLQQDQASKCQIAVFLPSLSVLRSFVTSVKNMGVKHLIYFTGLTNTSVDEPDEDPNTFHDVQVSVREVHLFIRSVNTNFTLSRVLLRIVPDSLASLSITQQDASFTFITSAVVT</sequence>
<accession>A0A158QB19</accession>
<evidence type="ECO:0000313" key="10">
    <source>
        <dbReference type="EMBL" id="VDD92673.1"/>
    </source>
</evidence>
<dbReference type="Proteomes" id="UP000274131">
    <property type="component" value="Unassembled WGS sequence"/>
</dbReference>
<dbReference type="GO" id="GO:0000707">
    <property type="term" value="P:meiotic DNA recombinase assembly"/>
    <property type="evidence" value="ECO:0007669"/>
    <property type="project" value="TreeGrafter"/>
</dbReference>
<name>A0A158QB19_ENTVE</name>
<protein>
    <recommendedName>
        <fullName evidence="7">DNA repair protein RAD51 homolog 3</fullName>
    </recommendedName>
</protein>
<dbReference type="WBParaSite" id="EVEC_0000794001-mRNA-1">
    <property type="protein sequence ID" value="EVEC_0000794001-mRNA-1"/>
    <property type="gene ID" value="EVEC_0000794001"/>
</dbReference>
<keyword evidence="5" id="KW-0234">DNA repair</keyword>
<dbReference type="GO" id="GO:0005657">
    <property type="term" value="C:replication fork"/>
    <property type="evidence" value="ECO:0007669"/>
    <property type="project" value="TreeGrafter"/>
</dbReference>
<dbReference type="GO" id="GO:0005524">
    <property type="term" value="F:ATP binding"/>
    <property type="evidence" value="ECO:0007669"/>
    <property type="project" value="UniProtKB-KW"/>
</dbReference>